<dbReference type="InterPro" id="IPR000182">
    <property type="entry name" value="GNAT_dom"/>
</dbReference>
<dbReference type="InterPro" id="IPR016181">
    <property type="entry name" value="Acyl_CoA_acyltransferase"/>
</dbReference>
<dbReference type="AlphaFoldDB" id="A0A2T4SVH9"/>
<accession>A0A2T4SVH9</accession>
<dbReference type="Pfam" id="PF13673">
    <property type="entry name" value="Acetyltransf_10"/>
    <property type="match status" value="1"/>
</dbReference>
<evidence type="ECO:0000313" key="1">
    <source>
        <dbReference type="EMBL" id="RIL42183.1"/>
    </source>
</evidence>
<sequence length="144" mass="17081">MEYKIVDTQHLSTIELIDIMRERIKVFVVEQNCPYQEVDEEDENALHIMLKDQNKLVAYTRIIEREKDISFGRVLVTEKYRKQQYGKQIVRQTIDEIKKRYKSGIIKISGQAHLQNFYESFGFKCVSESYLEDGIPHVSLELTF</sequence>
<organism evidence="1 2">
    <name type="scientific">Staphylococcus gallinarum</name>
    <dbReference type="NCBI Taxonomy" id="1293"/>
    <lineage>
        <taxon>Bacteria</taxon>
        <taxon>Bacillati</taxon>
        <taxon>Bacillota</taxon>
        <taxon>Bacilli</taxon>
        <taxon>Bacillales</taxon>
        <taxon>Staphylococcaceae</taxon>
        <taxon>Staphylococcus</taxon>
    </lineage>
</organism>
<dbReference type="GO" id="GO:0016747">
    <property type="term" value="F:acyltransferase activity, transferring groups other than amino-acyl groups"/>
    <property type="evidence" value="ECO:0007669"/>
    <property type="project" value="InterPro"/>
</dbReference>
<reference evidence="1 2" key="1">
    <citation type="journal article" date="2016" name="Front. Microbiol.">
        <title>Comprehensive Phylogenetic Analysis of Bovine Non-aureus Staphylococci Species Based on Whole-Genome Sequencing.</title>
        <authorList>
            <person name="Naushad S."/>
            <person name="Barkema H.W."/>
            <person name="Luby C."/>
            <person name="Condas L.A."/>
            <person name="Nobrega D.B."/>
            <person name="Carson D.A."/>
            <person name="De Buck J."/>
        </authorList>
    </citation>
    <scope>NUCLEOTIDE SEQUENCE [LARGE SCALE GENOMIC DNA]</scope>
    <source>
        <strain evidence="1 2">SNUC 1388</strain>
    </source>
</reference>
<dbReference type="Gene3D" id="3.40.630.30">
    <property type="match status" value="1"/>
</dbReference>
<name>A0A2T4SVH9_STAGA</name>
<dbReference type="RefSeq" id="WP_107513378.1">
    <property type="nucleotide sequence ID" value="NZ_JAIEXT010000003.1"/>
</dbReference>
<protein>
    <submittedName>
        <fullName evidence="1">GNAT family N-acetyltransferase</fullName>
    </submittedName>
</protein>
<dbReference type="PROSITE" id="PS51186">
    <property type="entry name" value="GNAT"/>
    <property type="match status" value="1"/>
</dbReference>
<evidence type="ECO:0000313" key="2">
    <source>
        <dbReference type="Proteomes" id="UP000283576"/>
    </source>
</evidence>
<dbReference type="SUPFAM" id="SSF55729">
    <property type="entry name" value="Acyl-CoA N-acyltransferases (Nat)"/>
    <property type="match status" value="1"/>
</dbReference>
<keyword evidence="1" id="KW-0808">Transferase</keyword>
<dbReference type="Proteomes" id="UP000283576">
    <property type="component" value="Unassembled WGS sequence"/>
</dbReference>
<comment type="caution">
    <text evidence="1">The sequence shown here is derived from an EMBL/GenBank/DDBJ whole genome shotgun (WGS) entry which is preliminary data.</text>
</comment>
<proteinExistence type="predicted"/>
<gene>
    <name evidence="1" type="ORF">BUZ01_10420</name>
</gene>
<dbReference type="EMBL" id="QXRZ01000006">
    <property type="protein sequence ID" value="RIL42183.1"/>
    <property type="molecule type" value="Genomic_DNA"/>
</dbReference>